<protein>
    <submittedName>
        <fullName evidence="2">Uncharacterized protein</fullName>
    </submittedName>
</protein>
<evidence type="ECO:0000256" key="1">
    <source>
        <dbReference type="SAM" id="MobiDB-lite"/>
    </source>
</evidence>
<feature type="region of interest" description="Disordered" evidence="1">
    <location>
        <begin position="572"/>
        <end position="664"/>
    </location>
</feature>
<keyword evidence="3" id="KW-1185">Reference proteome</keyword>
<feature type="compositionally biased region" description="Polar residues" evidence="1">
    <location>
        <begin position="637"/>
        <end position="651"/>
    </location>
</feature>
<feature type="compositionally biased region" description="Polar residues" evidence="1">
    <location>
        <begin position="274"/>
        <end position="290"/>
    </location>
</feature>
<evidence type="ECO:0000313" key="3">
    <source>
        <dbReference type="Proteomes" id="UP001215598"/>
    </source>
</evidence>
<dbReference type="EMBL" id="JARKIB010000033">
    <property type="protein sequence ID" value="KAJ7762130.1"/>
    <property type="molecule type" value="Genomic_DNA"/>
</dbReference>
<name>A0AAD7NIP7_9AGAR</name>
<organism evidence="2 3">
    <name type="scientific">Mycena metata</name>
    <dbReference type="NCBI Taxonomy" id="1033252"/>
    <lineage>
        <taxon>Eukaryota</taxon>
        <taxon>Fungi</taxon>
        <taxon>Dikarya</taxon>
        <taxon>Basidiomycota</taxon>
        <taxon>Agaricomycotina</taxon>
        <taxon>Agaricomycetes</taxon>
        <taxon>Agaricomycetidae</taxon>
        <taxon>Agaricales</taxon>
        <taxon>Marasmiineae</taxon>
        <taxon>Mycenaceae</taxon>
        <taxon>Mycena</taxon>
    </lineage>
</organism>
<gene>
    <name evidence="2" type="ORF">B0H16DRAFT_1808542</name>
</gene>
<accession>A0AAD7NIP7</accession>
<feature type="region of interest" description="Disordered" evidence="1">
    <location>
        <begin position="184"/>
        <end position="332"/>
    </location>
</feature>
<dbReference type="AlphaFoldDB" id="A0AAD7NIP7"/>
<feature type="compositionally biased region" description="Basic and acidic residues" evidence="1">
    <location>
        <begin position="621"/>
        <end position="632"/>
    </location>
</feature>
<reference evidence="2" key="1">
    <citation type="submission" date="2023-03" db="EMBL/GenBank/DDBJ databases">
        <title>Massive genome expansion in bonnet fungi (Mycena s.s.) driven by repeated elements and novel gene families across ecological guilds.</title>
        <authorList>
            <consortium name="Lawrence Berkeley National Laboratory"/>
            <person name="Harder C.B."/>
            <person name="Miyauchi S."/>
            <person name="Viragh M."/>
            <person name="Kuo A."/>
            <person name="Thoen E."/>
            <person name="Andreopoulos B."/>
            <person name="Lu D."/>
            <person name="Skrede I."/>
            <person name="Drula E."/>
            <person name="Henrissat B."/>
            <person name="Morin E."/>
            <person name="Kohler A."/>
            <person name="Barry K."/>
            <person name="LaButti K."/>
            <person name="Morin E."/>
            <person name="Salamov A."/>
            <person name="Lipzen A."/>
            <person name="Mereny Z."/>
            <person name="Hegedus B."/>
            <person name="Baldrian P."/>
            <person name="Stursova M."/>
            <person name="Weitz H."/>
            <person name="Taylor A."/>
            <person name="Grigoriev I.V."/>
            <person name="Nagy L.G."/>
            <person name="Martin F."/>
            <person name="Kauserud H."/>
        </authorList>
    </citation>
    <scope>NUCLEOTIDE SEQUENCE</scope>
    <source>
        <strain evidence="2">CBHHK182m</strain>
    </source>
</reference>
<sequence>MATPAMFNLQQVAKLFNDTITIIRDDRPDVEPQAIAWLKSARYTLMRDLEKKYYELDRSRAQPLLRPDWALDPSKKLLLWTENLPAVLDAYEEAIRENLRTLLRDCGFHHCRITSSSCGAKQLYIEIGFPAQLTAGSPSGPSSSPLHVEDAFSRFGVDGEGRASAFSGTSFARLLLETRQNAANGSVTATSPATADGNAPTSEVRASSPAPEPPQRSQSGPPPNAAEGSKSLSSKKQKKNKRRQESRKSKGGIPSEDLSAPAATTPAARVLPDAQTTAVQHKTSTATEEAQPSEGLEEKSDQDVDDEEQEKYNGAKESGVNEGLQMDDDEGQGVEFGHAERSIGAEAGRQTSSATSITPPSGPAVFATTNIAVRGSIVVLIGAWWAMFLERTMPPPGRPDLKQIAKLFNDTIAAVRDEAPGVETLEPQAIEWVKSARHNIMRQLEAAFYSLERTRDQPFQQPQWALDPTQNLSLTTHRIPTLLSPYTQVMGDNLFALIKDCGFDNCTPCIYLYGKQGSISFSINFPAQLAAPAQAPLRPLVIEDEFSRPVAGQPCIGFGATNFARLLIDARGETSGEADPPSTRKKRRGSRIPKKESDDDDPPSTDNPAAGKKRRTTRGAVKTEESDDDSRRLRSVTRASSILTLREQTPGNVRRSGRKAVKHE</sequence>
<comment type="caution">
    <text evidence="2">The sequence shown here is derived from an EMBL/GenBank/DDBJ whole genome shotgun (WGS) entry which is preliminary data.</text>
</comment>
<feature type="compositionally biased region" description="Basic residues" evidence="1">
    <location>
        <begin position="583"/>
        <end position="592"/>
    </location>
</feature>
<feature type="compositionally biased region" description="Polar residues" evidence="1">
    <location>
        <begin position="184"/>
        <end position="205"/>
    </location>
</feature>
<dbReference type="Proteomes" id="UP001215598">
    <property type="component" value="Unassembled WGS sequence"/>
</dbReference>
<proteinExistence type="predicted"/>
<feature type="compositionally biased region" description="Basic residues" evidence="1">
    <location>
        <begin position="655"/>
        <end position="664"/>
    </location>
</feature>
<feature type="compositionally biased region" description="Basic residues" evidence="1">
    <location>
        <begin position="233"/>
        <end position="245"/>
    </location>
</feature>
<feature type="compositionally biased region" description="Pro residues" evidence="1">
    <location>
        <begin position="210"/>
        <end position="224"/>
    </location>
</feature>
<evidence type="ECO:0000313" key="2">
    <source>
        <dbReference type="EMBL" id="KAJ7762130.1"/>
    </source>
</evidence>